<proteinExistence type="predicted"/>
<feature type="region of interest" description="Disordered" evidence="1">
    <location>
        <begin position="1"/>
        <end position="130"/>
    </location>
</feature>
<feature type="compositionally biased region" description="Basic and acidic residues" evidence="1">
    <location>
        <begin position="15"/>
        <end position="30"/>
    </location>
</feature>
<sequence length="130" mass="13597">MSVDSITEIVVGDLENVRIGRQESYHRGEGTDSPSTSAASSTVMGWGQPPPRTFSPPLLMVGVPPSTSRPTTPHSQGRGAISSNSSHHSRTVGDPEAPPHGGAPHSRKKGKSAVYKSVHSSSKRDSTASD</sequence>
<reference evidence="2" key="1">
    <citation type="journal article" date="2016" name="Gigascience">
        <title>De novo construction of an expanded transcriptome assembly for the western tarnished plant bug, Lygus hesperus.</title>
        <authorList>
            <person name="Tassone E.E."/>
            <person name="Geib S.M."/>
            <person name="Hall B."/>
            <person name="Fabrick J.A."/>
            <person name="Brent C.S."/>
            <person name="Hull J.J."/>
        </authorList>
    </citation>
    <scope>NUCLEOTIDE SEQUENCE</scope>
</reference>
<feature type="non-terminal residue" evidence="2">
    <location>
        <position position="130"/>
    </location>
</feature>
<protein>
    <submittedName>
        <fullName evidence="2">Uncharacterized protein</fullName>
    </submittedName>
</protein>
<dbReference type="AlphaFoldDB" id="A0A146LKE6"/>
<organism evidence="2">
    <name type="scientific">Lygus hesperus</name>
    <name type="common">Western plant bug</name>
    <dbReference type="NCBI Taxonomy" id="30085"/>
    <lineage>
        <taxon>Eukaryota</taxon>
        <taxon>Metazoa</taxon>
        <taxon>Ecdysozoa</taxon>
        <taxon>Arthropoda</taxon>
        <taxon>Hexapoda</taxon>
        <taxon>Insecta</taxon>
        <taxon>Pterygota</taxon>
        <taxon>Neoptera</taxon>
        <taxon>Paraneoptera</taxon>
        <taxon>Hemiptera</taxon>
        <taxon>Heteroptera</taxon>
        <taxon>Panheteroptera</taxon>
        <taxon>Cimicomorpha</taxon>
        <taxon>Miridae</taxon>
        <taxon>Mirini</taxon>
        <taxon>Lygus</taxon>
    </lineage>
</organism>
<accession>A0A146LKE6</accession>
<evidence type="ECO:0000256" key="1">
    <source>
        <dbReference type="SAM" id="MobiDB-lite"/>
    </source>
</evidence>
<name>A0A146LKE6_LYGHE</name>
<feature type="compositionally biased region" description="Low complexity" evidence="1">
    <location>
        <begin position="64"/>
        <end position="75"/>
    </location>
</feature>
<evidence type="ECO:0000313" key="2">
    <source>
        <dbReference type="EMBL" id="JAQ08564.1"/>
    </source>
</evidence>
<feature type="compositionally biased region" description="Low complexity" evidence="1">
    <location>
        <begin position="33"/>
        <end position="42"/>
    </location>
</feature>
<gene>
    <name evidence="2" type="ORF">g.67122</name>
</gene>
<dbReference type="EMBL" id="GDHC01010065">
    <property type="protein sequence ID" value="JAQ08564.1"/>
    <property type="molecule type" value="Transcribed_RNA"/>
</dbReference>